<dbReference type="Gene3D" id="2.60.120.260">
    <property type="entry name" value="Galactose-binding domain-like"/>
    <property type="match status" value="1"/>
</dbReference>
<dbReference type="EC" id="3.2.1.52" evidence="3"/>
<dbReference type="InterPro" id="IPR029018">
    <property type="entry name" value="Hex-like_dom2"/>
</dbReference>
<gene>
    <name evidence="11" type="ORF">A4V02_06695</name>
</gene>
<dbReference type="InterPro" id="IPR017853">
    <property type="entry name" value="GH"/>
</dbReference>
<dbReference type="GO" id="GO:0004563">
    <property type="term" value="F:beta-N-acetylhexosaminidase activity"/>
    <property type="evidence" value="ECO:0007669"/>
    <property type="project" value="UniProtKB-EC"/>
</dbReference>
<evidence type="ECO:0000259" key="10">
    <source>
        <dbReference type="Pfam" id="PF13290"/>
    </source>
</evidence>
<dbReference type="RefSeq" id="WP_068960764.1">
    <property type="nucleotide sequence ID" value="NZ_CAMSDF010000018.1"/>
</dbReference>
<accession>A0A1Z2XJ90</accession>
<dbReference type="InterPro" id="IPR025705">
    <property type="entry name" value="Beta_hexosaminidase_sua/sub"/>
</dbReference>
<evidence type="ECO:0000313" key="12">
    <source>
        <dbReference type="Proteomes" id="UP000186351"/>
    </source>
</evidence>
<dbReference type="CDD" id="cd06563">
    <property type="entry name" value="GH20_chitobiase-like"/>
    <property type="match status" value="1"/>
</dbReference>
<dbReference type="Gene3D" id="3.30.379.10">
    <property type="entry name" value="Chitobiase/beta-hexosaminidase domain 2-like"/>
    <property type="match status" value="1"/>
</dbReference>
<keyword evidence="12" id="KW-1185">Reference proteome</keyword>
<dbReference type="InterPro" id="IPR008979">
    <property type="entry name" value="Galactose-bd-like_sf"/>
</dbReference>
<feature type="domain" description="GH29D-like beta-sandwich" evidence="10">
    <location>
        <begin position="560"/>
        <end position="607"/>
    </location>
</feature>
<dbReference type="PANTHER" id="PTHR22600:SF57">
    <property type="entry name" value="BETA-N-ACETYLHEXOSAMINIDASE"/>
    <property type="match status" value="1"/>
</dbReference>
<dbReference type="Proteomes" id="UP000186351">
    <property type="component" value="Chromosome"/>
</dbReference>
<dbReference type="Pfam" id="PF13290">
    <property type="entry name" value="CHB_HEX_C_1"/>
    <property type="match status" value="1"/>
</dbReference>
<dbReference type="STRING" id="1796646.A4V02_06695"/>
<evidence type="ECO:0000313" key="11">
    <source>
        <dbReference type="EMBL" id="ANU63438.1"/>
    </source>
</evidence>
<dbReference type="SUPFAM" id="SSF49785">
    <property type="entry name" value="Galactose-binding domain-like"/>
    <property type="match status" value="1"/>
</dbReference>
<evidence type="ECO:0000256" key="6">
    <source>
        <dbReference type="PIRSR" id="PIRSR625705-1"/>
    </source>
</evidence>
<accession>A0A1B1S9I4</accession>
<dbReference type="InterPro" id="IPR015883">
    <property type="entry name" value="Glyco_hydro_20_cat"/>
</dbReference>
<protein>
    <recommendedName>
        <fullName evidence="3">beta-N-acetylhexosaminidase</fullName>
        <ecNumber evidence="3">3.2.1.52</ecNumber>
    </recommendedName>
</protein>
<reference evidence="12" key="1">
    <citation type="submission" date="2016-04" db="EMBL/GenBank/DDBJ databases">
        <title>Complete Genome Sequences of Twelve Strains of a Stable Defined Moderately Diverse Mouse Microbiota 2 (sDMDMm2).</title>
        <authorList>
            <person name="Uchimura Y."/>
            <person name="Wyss M."/>
            <person name="Brugiroux S."/>
            <person name="Limenitakis J.P."/>
            <person name="Stecher B."/>
            <person name="McCoy K.D."/>
            <person name="Macpherson A.J."/>
        </authorList>
    </citation>
    <scope>NUCLEOTIDE SEQUENCE [LARGE SCALE GENOMIC DNA]</scope>
    <source>
        <strain evidence="12">YL27</strain>
    </source>
</reference>
<evidence type="ECO:0000259" key="8">
    <source>
        <dbReference type="Pfam" id="PF00754"/>
    </source>
</evidence>
<evidence type="ECO:0000256" key="4">
    <source>
        <dbReference type="ARBA" id="ARBA00022801"/>
    </source>
</evidence>
<dbReference type="Pfam" id="PF02838">
    <property type="entry name" value="Glyco_hydro_20b"/>
    <property type="match status" value="1"/>
</dbReference>
<dbReference type="PANTHER" id="PTHR22600">
    <property type="entry name" value="BETA-HEXOSAMINIDASE"/>
    <property type="match status" value="1"/>
</dbReference>
<dbReference type="SUPFAM" id="SSF51445">
    <property type="entry name" value="(Trans)glycosidases"/>
    <property type="match status" value="1"/>
</dbReference>
<evidence type="ECO:0000259" key="7">
    <source>
        <dbReference type="Pfam" id="PF00728"/>
    </source>
</evidence>
<dbReference type="AlphaFoldDB" id="A0A1B1S9I4"/>
<dbReference type="PROSITE" id="PS51257">
    <property type="entry name" value="PROKAR_LIPOPROTEIN"/>
    <property type="match status" value="1"/>
</dbReference>
<dbReference type="GeneID" id="65536540"/>
<dbReference type="InterPro" id="IPR059177">
    <property type="entry name" value="GH29D-like_dom"/>
</dbReference>
<organism evidence="11 12">
    <name type="scientific">Muribaculum intestinale</name>
    <dbReference type="NCBI Taxonomy" id="1796646"/>
    <lineage>
        <taxon>Bacteria</taxon>
        <taxon>Pseudomonadati</taxon>
        <taxon>Bacteroidota</taxon>
        <taxon>Bacteroidia</taxon>
        <taxon>Bacteroidales</taxon>
        <taxon>Muribaculaceae</taxon>
        <taxon>Muribaculum</taxon>
    </lineage>
</organism>
<evidence type="ECO:0000259" key="9">
    <source>
        <dbReference type="Pfam" id="PF02838"/>
    </source>
</evidence>
<dbReference type="InterPro" id="IPR000421">
    <property type="entry name" value="FA58C"/>
</dbReference>
<feature type="domain" description="Beta-hexosaminidase bacterial type N-terminal" evidence="9">
    <location>
        <begin position="28"/>
        <end position="155"/>
    </location>
</feature>
<comment type="catalytic activity">
    <reaction evidence="1">
        <text>Hydrolysis of terminal non-reducing N-acetyl-D-hexosamine residues in N-acetyl-beta-D-hexosaminides.</text>
        <dbReference type="EC" id="3.2.1.52"/>
    </reaction>
</comment>
<dbReference type="GO" id="GO:0005975">
    <property type="term" value="P:carbohydrate metabolic process"/>
    <property type="evidence" value="ECO:0007669"/>
    <property type="project" value="InterPro"/>
</dbReference>
<dbReference type="PRINTS" id="PR00738">
    <property type="entry name" value="GLHYDRLASE20"/>
</dbReference>
<feature type="domain" description="F5/8 type C" evidence="8">
    <location>
        <begin position="627"/>
        <end position="754"/>
    </location>
</feature>
<dbReference type="Pfam" id="PF00728">
    <property type="entry name" value="Glyco_hydro_20"/>
    <property type="match status" value="1"/>
</dbReference>
<dbReference type="GO" id="GO:0030203">
    <property type="term" value="P:glycosaminoglycan metabolic process"/>
    <property type="evidence" value="ECO:0007669"/>
    <property type="project" value="TreeGrafter"/>
</dbReference>
<dbReference type="Gene3D" id="3.20.20.80">
    <property type="entry name" value="Glycosidases"/>
    <property type="match status" value="1"/>
</dbReference>
<keyword evidence="4" id="KW-0378">Hydrolase</keyword>
<evidence type="ECO:0000256" key="5">
    <source>
        <dbReference type="ARBA" id="ARBA00023295"/>
    </source>
</evidence>
<dbReference type="EMBL" id="CP015402">
    <property type="protein sequence ID" value="ANU63438.1"/>
    <property type="molecule type" value="Genomic_DNA"/>
</dbReference>
<evidence type="ECO:0000256" key="3">
    <source>
        <dbReference type="ARBA" id="ARBA00012663"/>
    </source>
</evidence>
<evidence type="ECO:0000256" key="2">
    <source>
        <dbReference type="ARBA" id="ARBA00006285"/>
    </source>
</evidence>
<keyword evidence="5" id="KW-0326">Glycosidase</keyword>
<dbReference type="OrthoDB" id="1090159at2"/>
<feature type="domain" description="Glycoside hydrolase family 20 catalytic" evidence="7">
    <location>
        <begin position="159"/>
        <end position="509"/>
    </location>
</feature>
<proteinExistence type="inferred from homology"/>
<feature type="active site" description="Proton donor" evidence="6">
    <location>
        <position position="333"/>
    </location>
</feature>
<dbReference type="InterPro" id="IPR015882">
    <property type="entry name" value="HEX_bac_N"/>
</dbReference>
<dbReference type="Pfam" id="PF00754">
    <property type="entry name" value="F5_F8_type_C"/>
    <property type="match status" value="1"/>
</dbReference>
<name>A0A1B1S9I4_9BACT</name>
<evidence type="ECO:0000256" key="1">
    <source>
        <dbReference type="ARBA" id="ARBA00001231"/>
    </source>
</evidence>
<comment type="similarity">
    <text evidence="2">Belongs to the glycosyl hydrolase 20 family.</text>
</comment>
<sequence>MKRNVILGMLASTAIFMSCSHDKVTASYQVIPLPQEITAKDGNGAFALTDRTVIIYPSGNEALKSNAELLAGYISQLTGHKLKVTDTPSDENAIVLLDNLDASSPEAYTLDVTPTLITINGTTAAGNFYGIQTLRKSIPEKGDHDVEFPAVNISDSPRFAYRGAMLDVSRHFFPVDSVKKFIDMLALHNINRFHWHLSEDQGWRIEIKSRPRLAEIASKRKGTCVGHDFSTSDSIPYGGFYTQDEAREIVKYASDRHITVIPEIDMPGHMVAALSAYPELGCTGGPYEVWQRWGVSEDLLCAGNDKAYEFIDDVLSEIVDIFPSEYIHVGGDECPKVRWENCPKCQAKIRELRLKDDAKGSAEQKLQSYFMHHASDFLTSRGRKMIGWDETLEGGLAPGAIVMSWRGEEGAKEAARQGHDAIMTPTGYMYFDYYQTLDREGEPDAIGGYVPVEKVYSFNPTPDDMTDEEKKHILGVQANLWTEYIPEYSQVEYMELPRMAALAEVQWTDPSKKDYKNFTHRVPQLAEHYKANGYRYATHIFNVNGILTPNPETGTIDAVFSTVDDAPVYYTLDGSEPNVSSTLYEKPVQLTQSGTIKAVAIRKGGASKIFADSVTFNKATGRAITMSQEPHSRYRAEGATTLVNGKYGTTAFTAGGWLGFNGSDLDAVVDLGSQVDVKNVAVRTLVDHPNWILDAESIEVGVSEDGKKYTTVASEKYSPDPQNTPSEIRIHNFDFSPVKVRYVKIVAKSVKQMPSWEGRARIGDPAFMFVDEIIVD</sequence>
<dbReference type="SUPFAM" id="SSF55545">
    <property type="entry name" value="beta-N-acetylhexosaminidase-like domain"/>
    <property type="match status" value="1"/>
</dbReference>
<dbReference type="KEGG" id="pary:A4V02_06695"/>
<dbReference type="GO" id="GO:0016020">
    <property type="term" value="C:membrane"/>
    <property type="evidence" value="ECO:0007669"/>
    <property type="project" value="TreeGrafter"/>
</dbReference>